<evidence type="ECO:0000259" key="1">
    <source>
        <dbReference type="Pfam" id="PF14574"/>
    </source>
</evidence>
<organism evidence="3">
    <name type="scientific">marine sediment metagenome</name>
    <dbReference type="NCBI Taxonomy" id="412755"/>
    <lineage>
        <taxon>unclassified sequences</taxon>
        <taxon>metagenomes</taxon>
        <taxon>ecological metagenomes</taxon>
    </lineage>
</organism>
<dbReference type="InterPro" id="IPR041414">
    <property type="entry name" value="Raco-like_middle"/>
</dbReference>
<reference evidence="3" key="1">
    <citation type="journal article" date="2014" name="Front. Microbiol.">
        <title>High frequency of phylogenetically diverse reductive dehalogenase-homologous genes in deep subseafloor sedimentary metagenomes.</title>
        <authorList>
            <person name="Kawai M."/>
            <person name="Futagami T."/>
            <person name="Toyoda A."/>
            <person name="Takaki Y."/>
            <person name="Nishi S."/>
            <person name="Hori S."/>
            <person name="Arai W."/>
            <person name="Tsubouchi T."/>
            <person name="Morono Y."/>
            <person name="Uchiyama I."/>
            <person name="Ito T."/>
            <person name="Fujiyama A."/>
            <person name="Inagaki F."/>
            <person name="Takami H."/>
        </authorList>
    </citation>
    <scope>NUCLEOTIDE SEQUENCE</scope>
    <source>
        <strain evidence="3">Expedition CK06-06</strain>
    </source>
</reference>
<dbReference type="Gene3D" id="3.30.420.480">
    <property type="entry name" value="Domain of unknown function (DUF4445)"/>
    <property type="match status" value="1"/>
</dbReference>
<dbReference type="InterPro" id="IPR027980">
    <property type="entry name" value="RACo_C"/>
</dbReference>
<dbReference type="InterPro" id="IPR042259">
    <property type="entry name" value="Raco-like_middle_sf"/>
</dbReference>
<comment type="caution">
    <text evidence="3">The sequence shown here is derived from an EMBL/GenBank/DDBJ whole genome shotgun (WGS) entry which is preliminary data.</text>
</comment>
<dbReference type="PANTHER" id="PTHR42895">
    <property type="entry name" value="IRON-SULFUR CLUSTER-BINDING PROTEIN-RELATED"/>
    <property type="match status" value="1"/>
</dbReference>
<evidence type="ECO:0000313" key="3">
    <source>
        <dbReference type="EMBL" id="GAI23945.1"/>
    </source>
</evidence>
<evidence type="ECO:0008006" key="4">
    <source>
        <dbReference type="Google" id="ProtNLM"/>
    </source>
</evidence>
<dbReference type="PANTHER" id="PTHR42895:SF2">
    <property type="entry name" value="IRON-SULFUR CLUSTER PROTEIN"/>
    <property type="match status" value="1"/>
</dbReference>
<accession>X1NAV1</accession>
<proteinExistence type="predicted"/>
<protein>
    <recommendedName>
        <fullName evidence="4">RACo middle region domain-containing protein</fullName>
    </recommendedName>
</protein>
<evidence type="ECO:0000259" key="2">
    <source>
        <dbReference type="Pfam" id="PF17651"/>
    </source>
</evidence>
<dbReference type="EMBL" id="BARV01022781">
    <property type="protein sequence ID" value="GAI23945.1"/>
    <property type="molecule type" value="Genomic_DNA"/>
</dbReference>
<sequence length="270" mass="28138">TGQHRLHCNHVDFSALHKLSPQLRSWNWQCRASVRAGEVIALGPWPSRQLGLAIDLGTSKISGYLIDLGSGQTLAAKGITNPQASYGADIISRISYAVKSPGKGARLQKVVVEALNQLAIDLCAEAGAEVEEIVDAVAVGNTAMHHLLLGLPVGQLALSPFVPAVSRALDIKAGNLGLHIAPGAYLHLLPNIAGFVGADHTAVLLATADTESKGMTIAIDIGTNTEVSLIDSGKIVTTSCASGPAFEGWHIKDGMPAASGAIERLRIVND</sequence>
<name>X1NAV1_9ZZZZ</name>
<dbReference type="InterPro" id="IPR052911">
    <property type="entry name" value="Corrinoid_activation_enz"/>
</dbReference>
<feature type="domain" description="RACo C-terminal" evidence="1">
    <location>
        <begin position="215"/>
        <end position="268"/>
    </location>
</feature>
<feature type="non-terminal residue" evidence="3">
    <location>
        <position position="270"/>
    </location>
</feature>
<dbReference type="Pfam" id="PF17651">
    <property type="entry name" value="Raco_middle"/>
    <property type="match status" value="1"/>
</dbReference>
<dbReference type="SUPFAM" id="SSF53067">
    <property type="entry name" value="Actin-like ATPase domain"/>
    <property type="match status" value="1"/>
</dbReference>
<gene>
    <name evidence="3" type="ORF">S06H3_37487</name>
</gene>
<dbReference type="Pfam" id="PF14574">
    <property type="entry name" value="RACo_C_ter"/>
    <property type="match status" value="1"/>
</dbReference>
<dbReference type="InterPro" id="IPR043129">
    <property type="entry name" value="ATPase_NBD"/>
</dbReference>
<dbReference type="AlphaFoldDB" id="X1NAV1"/>
<feature type="non-terminal residue" evidence="3">
    <location>
        <position position="1"/>
    </location>
</feature>
<feature type="domain" description="RACo-like middle region" evidence="2">
    <location>
        <begin position="50"/>
        <end position="207"/>
    </location>
</feature>